<dbReference type="SUPFAM" id="SSF53955">
    <property type="entry name" value="Lysozyme-like"/>
    <property type="match status" value="1"/>
</dbReference>
<accession>A0A2N5DTG2</accession>
<name>A0A2N5DTG2_9GAMM</name>
<keyword evidence="2" id="KW-1185">Reference proteome</keyword>
<dbReference type="RefSeq" id="WP_101818559.1">
    <property type="nucleotide sequence ID" value="NZ_PJZF01000052.1"/>
</dbReference>
<comment type="caution">
    <text evidence="1">The sequence shown here is derived from an EMBL/GenBank/DDBJ whole genome shotgun (WGS) entry which is preliminary data.</text>
</comment>
<dbReference type="InterPro" id="IPR023346">
    <property type="entry name" value="Lysozyme-like_dom_sf"/>
</dbReference>
<protein>
    <submittedName>
        <fullName evidence="1">Lysozyme</fullName>
    </submittedName>
</protein>
<dbReference type="CDD" id="cd00736">
    <property type="entry name" value="lambda_lys-like"/>
    <property type="match status" value="1"/>
</dbReference>
<evidence type="ECO:0000313" key="2">
    <source>
        <dbReference type="Proteomes" id="UP000234240"/>
    </source>
</evidence>
<dbReference type="Proteomes" id="UP000234240">
    <property type="component" value="Unassembled WGS sequence"/>
</dbReference>
<proteinExistence type="predicted"/>
<reference evidence="1 2" key="1">
    <citation type="submission" date="2017-12" db="EMBL/GenBank/DDBJ databases">
        <title>Characterization of six clinical isolates of Enterochimera gen. nov., a novel genus of the Yersiniaciae family and the three species Enterochimera arupensis sp. nov., Enterochimera coloradensis sp. nov, and Enterochimera californica sp. nov.</title>
        <authorList>
            <person name="Rossi A."/>
            <person name="Fisher M."/>
        </authorList>
    </citation>
    <scope>NUCLEOTIDE SEQUENCE [LARGE SCALE GENOMIC DNA]</scope>
    <source>
        <strain evidence="2">2015-Iso6</strain>
    </source>
</reference>
<dbReference type="OrthoDB" id="8660079at2"/>
<dbReference type="AlphaFoldDB" id="A0A2N5DTG2"/>
<gene>
    <name evidence="1" type="ORF">CYR55_22655</name>
</gene>
<sequence length="161" mass="17984">MSTNLLAYMKMLRFSEGTLNHPLTTNGGYDVIVTGVDGKPEVFTDYSDHPFAGGRPAKVFNRKGERSSASGAYQQLYRYWPAYKKQLGLRDFSPASQDLLCIQLLRERKAMDDIEAGRITSAIQKCSNIWASLPGAGYGQREHDVNRLLKVYQDFGGKLVA</sequence>
<evidence type="ECO:0000313" key="1">
    <source>
        <dbReference type="EMBL" id="PLR29725.1"/>
    </source>
</evidence>
<organism evidence="1 2">
    <name type="scientific">Chimaeribacter californicus</name>
    <dbReference type="NCBI Taxonomy" id="2060067"/>
    <lineage>
        <taxon>Bacteria</taxon>
        <taxon>Pseudomonadati</taxon>
        <taxon>Pseudomonadota</taxon>
        <taxon>Gammaproteobacteria</taxon>
        <taxon>Enterobacterales</taxon>
        <taxon>Yersiniaceae</taxon>
        <taxon>Chimaeribacter</taxon>
    </lineage>
</organism>
<dbReference type="EMBL" id="PJZF01000052">
    <property type="protein sequence ID" value="PLR29725.1"/>
    <property type="molecule type" value="Genomic_DNA"/>
</dbReference>
<dbReference type="Gene3D" id="1.10.530.10">
    <property type="match status" value="1"/>
</dbReference>